<reference evidence="2" key="1">
    <citation type="journal article" date="2014" name="Int. J. Syst. Evol. Microbiol.">
        <title>Complete genome sequence of Corynebacterium casei LMG S-19264T (=DSM 44701T), isolated from a smear-ripened cheese.</title>
        <authorList>
            <consortium name="US DOE Joint Genome Institute (JGI-PGF)"/>
            <person name="Walter F."/>
            <person name="Albersmeier A."/>
            <person name="Kalinowski J."/>
            <person name="Ruckert C."/>
        </authorList>
    </citation>
    <scope>NUCLEOTIDE SEQUENCE</scope>
    <source>
        <strain evidence="2">CGMCC 1.15533</strain>
    </source>
</reference>
<dbReference type="Gene3D" id="3.40.50.1110">
    <property type="entry name" value="SGNH hydrolase"/>
    <property type="match status" value="1"/>
</dbReference>
<dbReference type="PANTHER" id="PTHR30383:SF5">
    <property type="entry name" value="SGNH HYDROLASE-TYPE ESTERASE DOMAIN-CONTAINING PROTEIN"/>
    <property type="match status" value="1"/>
</dbReference>
<dbReference type="PANTHER" id="PTHR30383">
    <property type="entry name" value="THIOESTERASE 1/PROTEASE 1/LYSOPHOSPHOLIPASE L1"/>
    <property type="match status" value="1"/>
</dbReference>
<organism evidence="2 3">
    <name type="scientific">Streptococcus himalayensis</name>
    <dbReference type="NCBI Taxonomy" id="1888195"/>
    <lineage>
        <taxon>Bacteria</taxon>
        <taxon>Bacillati</taxon>
        <taxon>Bacillota</taxon>
        <taxon>Bacilli</taxon>
        <taxon>Lactobacillales</taxon>
        <taxon>Streptococcaceae</taxon>
        <taxon>Streptococcus</taxon>
    </lineage>
</organism>
<dbReference type="OrthoDB" id="2513075at2"/>
<name>A0A917A711_9STRE</name>
<proteinExistence type="predicted"/>
<comment type="caution">
    <text evidence="2">The sequence shown here is derived from an EMBL/GenBank/DDBJ whole genome shotgun (WGS) entry which is preliminary data.</text>
</comment>
<feature type="domain" description="SGNH hydrolase-type esterase" evidence="1">
    <location>
        <begin position="48"/>
        <end position="199"/>
    </location>
</feature>
<evidence type="ECO:0000259" key="1">
    <source>
        <dbReference type="Pfam" id="PF13472"/>
    </source>
</evidence>
<dbReference type="AlphaFoldDB" id="A0A917A711"/>
<keyword evidence="3" id="KW-1185">Reference proteome</keyword>
<evidence type="ECO:0000313" key="3">
    <source>
        <dbReference type="Proteomes" id="UP000660801"/>
    </source>
</evidence>
<sequence>MAVQLLDQWLEKEQERLCQVYEDLNAVSFKEPDIIFLGDSMVEYYPLGELLETSKQMVNRGIRGYSTDKLVENFERLLAGTCLDKIVILIGTNDIGKGIPTSETVENLERIFQTVFQTYPLVEIYLVSVLPVHEGTAYQTTVHIRNNQAIQHLNQAYQDLAQSFVQVHYLDVYNHFLDENGQLKPNFTTDGLHLTVAGYVELSRLLQKYL</sequence>
<dbReference type="InterPro" id="IPR013830">
    <property type="entry name" value="SGNH_hydro"/>
</dbReference>
<gene>
    <name evidence="2" type="ORF">GCM10011510_11810</name>
</gene>
<protein>
    <submittedName>
        <fullName evidence="2">1-alkyl-2-acetylglycerophosphocholine esterase</fullName>
    </submittedName>
</protein>
<reference evidence="2" key="2">
    <citation type="submission" date="2020-09" db="EMBL/GenBank/DDBJ databases">
        <authorList>
            <person name="Sun Q."/>
            <person name="Zhou Y."/>
        </authorList>
    </citation>
    <scope>NUCLEOTIDE SEQUENCE</scope>
    <source>
        <strain evidence="2">CGMCC 1.15533</strain>
    </source>
</reference>
<dbReference type="Proteomes" id="UP000660801">
    <property type="component" value="Unassembled WGS sequence"/>
</dbReference>
<accession>A0A917A711</accession>
<dbReference type="EMBL" id="BMJN01000018">
    <property type="protein sequence ID" value="GGE32153.1"/>
    <property type="molecule type" value="Genomic_DNA"/>
</dbReference>
<dbReference type="InterPro" id="IPR036514">
    <property type="entry name" value="SGNH_hydro_sf"/>
</dbReference>
<dbReference type="InterPro" id="IPR051532">
    <property type="entry name" value="Ester_Hydrolysis_Enzymes"/>
</dbReference>
<dbReference type="RefSeq" id="WP_068990824.1">
    <property type="nucleotide sequence ID" value="NZ_BMJN01000018.1"/>
</dbReference>
<dbReference type="Pfam" id="PF13472">
    <property type="entry name" value="Lipase_GDSL_2"/>
    <property type="match status" value="1"/>
</dbReference>
<evidence type="ECO:0000313" key="2">
    <source>
        <dbReference type="EMBL" id="GGE32153.1"/>
    </source>
</evidence>
<dbReference type="SUPFAM" id="SSF52266">
    <property type="entry name" value="SGNH hydrolase"/>
    <property type="match status" value="1"/>
</dbReference>
<dbReference type="GO" id="GO:0004622">
    <property type="term" value="F:phosphatidylcholine lysophospholipase activity"/>
    <property type="evidence" value="ECO:0007669"/>
    <property type="project" value="TreeGrafter"/>
</dbReference>
<dbReference type="CDD" id="cd01841">
    <property type="entry name" value="NnaC_like"/>
    <property type="match status" value="1"/>
</dbReference>